<organism evidence="2 3">
    <name type="scientific">Monoraphidium neglectum</name>
    <dbReference type="NCBI Taxonomy" id="145388"/>
    <lineage>
        <taxon>Eukaryota</taxon>
        <taxon>Viridiplantae</taxon>
        <taxon>Chlorophyta</taxon>
        <taxon>core chlorophytes</taxon>
        <taxon>Chlorophyceae</taxon>
        <taxon>CS clade</taxon>
        <taxon>Sphaeropleales</taxon>
        <taxon>Selenastraceae</taxon>
        <taxon>Monoraphidium</taxon>
    </lineage>
</organism>
<evidence type="ECO:0000313" key="3">
    <source>
        <dbReference type="Proteomes" id="UP000054498"/>
    </source>
</evidence>
<dbReference type="AlphaFoldDB" id="A0A0D2MQW1"/>
<dbReference type="Proteomes" id="UP000054498">
    <property type="component" value="Unassembled WGS sequence"/>
</dbReference>
<keyword evidence="3" id="KW-1185">Reference proteome</keyword>
<feature type="compositionally biased region" description="Gly residues" evidence="1">
    <location>
        <begin position="28"/>
        <end position="49"/>
    </location>
</feature>
<dbReference type="RefSeq" id="XP_013896020.1">
    <property type="nucleotide sequence ID" value="XM_014040566.1"/>
</dbReference>
<evidence type="ECO:0000313" key="2">
    <source>
        <dbReference type="EMBL" id="KIY97000.1"/>
    </source>
</evidence>
<feature type="compositionally biased region" description="Low complexity" evidence="1">
    <location>
        <begin position="51"/>
        <end position="63"/>
    </location>
</feature>
<dbReference type="GeneID" id="25728176"/>
<reference evidence="2 3" key="1">
    <citation type="journal article" date="2013" name="BMC Genomics">
        <title>Reconstruction of the lipid metabolism for the microalga Monoraphidium neglectum from its genome sequence reveals characteristics suitable for biofuel production.</title>
        <authorList>
            <person name="Bogen C."/>
            <person name="Al-Dilaimi A."/>
            <person name="Albersmeier A."/>
            <person name="Wichmann J."/>
            <person name="Grundmann M."/>
            <person name="Rupp O."/>
            <person name="Lauersen K.J."/>
            <person name="Blifernez-Klassen O."/>
            <person name="Kalinowski J."/>
            <person name="Goesmann A."/>
            <person name="Mussgnug J.H."/>
            <person name="Kruse O."/>
        </authorList>
    </citation>
    <scope>NUCLEOTIDE SEQUENCE [LARGE SCALE GENOMIC DNA]</scope>
    <source>
        <strain evidence="2 3">SAG 48.87</strain>
    </source>
</reference>
<dbReference type="EMBL" id="KK102750">
    <property type="protein sequence ID" value="KIY97000.1"/>
    <property type="molecule type" value="Genomic_DNA"/>
</dbReference>
<accession>A0A0D2MQW1</accession>
<gene>
    <name evidence="2" type="ORF">MNEG_10961</name>
</gene>
<feature type="non-terminal residue" evidence="2">
    <location>
        <position position="1"/>
    </location>
</feature>
<feature type="region of interest" description="Disordered" evidence="1">
    <location>
        <begin position="28"/>
        <end position="66"/>
    </location>
</feature>
<proteinExistence type="predicted"/>
<dbReference type="KEGG" id="mng:MNEG_10961"/>
<evidence type="ECO:0000256" key="1">
    <source>
        <dbReference type="SAM" id="MobiDB-lite"/>
    </source>
</evidence>
<sequence>AEQRWDRFVAEQQFKQLHGAARCLQQQLGGGRTGSGGGPCSSGSSGRGVGSERASSQQPAAPGAAGGAVCLPCIVSTGGAGREHALVISSVSKCGSTASGAAAAPAVGGCIPCTVLHASPADDEPCGSSPDDGDSNACDSAAAAAVRGPKIVVTGSAGRKGPP</sequence>
<feature type="region of interest" description="Disordered" evidence="1">
    <location>
        <begin position="121"/>
        <end position="141"/>
    </location>
</feature>
<name>A0A0D2MQW1_9CHLO</name>
<protein>
    <submittedName>
        <fullName evidence="2">Uncharacterized protein</fullName>
    </submittedName>
</protein>